<name>U2RRI3_9BACL</name>
<sequence length="144" mass="17491">MSRLKNLYGYGIAILVFYRLMFNVREISQITFSQFIRYDMHKIFDEDRQIIIEQVILLLALYMAFFHVYSKVLSVNIENFKKMMRYKCTSILDLEIKTFSFFFKIFFKDAVIFLFVLIIEYMFKTKDINLYNYYHGIVDIAKLP</sequence>
<dbReference type="RefSeq" id="WP_021753119.1">
    <property type="nucleotide sequence ID" value="NZ_KI271848.1"/>
</dbReference>
<feature type="transmembrane region" description="Helical" evidence="1">
    <location>
        <begin position="50"/>
        <end position="69"/>
    </location>
</feature>
<dbReference type="Proteomes" id="UP000016637">
    <property type="component" value="Unassembled WGS sequence"/>
</dbReference>
<dbReference type="eggNOG" id="ENOG503053H">
    <property type="taxonomic scope" value="Bacteria"/>
</dbReference>
<protein>
    <submittedName>
        <fullName evidence="2">Uncharacterized protein</fullName>
    </submittedName>
</protein>
<evidence type="ECO:0000313" key="2">
    <source>
        <dbReference type="EMBL" id="ERK56153.1"/>
    </source>
</evidence>
<feature type="transmembrane region" description="Helical" evidence="1">
    <location>
        <begin position="6"/>
        <end position="22"/>
    </location>
</feature>
<dbReference type="PATRIC" id="fig|1321820.3.peg.1417"/>
<evidence type="ECO:0000313" key="3">
    <source>
        <dbReference type="Proteomes" id="UP000016637"/>
    </source>
</evidence>
<keyword evidence="3" id="KW-1185">Reference proteome</keyword>
<keyword evidence="1" id="KW-0472">Membrane</keyword>
<feature type="transmembrane region" description="Helical" evidence="1">
    <location>
        <begin position="101"/>
        <end position="123"/>
    </location>
</feature>
<reference evidence="2 3" key="1">
    <citation type="submission" date="2013-08" db="EMBL/GenBank/DDBJ databases">
        <authorList>
            <person name="Weinstock G."/>
            <person name="Sodergren E."/>
            <person name="Wylie T."/>
            <person name="Fulton L."/>
            <person name="Fulton R."/>
            <person name="Fronick C."/>
            <person name="O'Laughlin M."/>
            <person name="Godfrey J."/>
            <person name="Miner T."/>
            <person name="Herter B."/>
            <person name="Appelbaum E."/>
            <person name="Cordes M."/>
            <person name="Lek S."/>
            <person name="Wollam A."/>
            <person name="Pepin K.H."/>
            <person name="Palsikar V.B."/>
            <person name="Mitreva M."/>
            <person name="Wilson R.K."/>
        </authorList>
    </citation>
    <scope>NUCLEOTIDE SEQUENCE [LARGE SCALE GENOMIC DNA]</scope>
    <source>
        <strain evidence="2 3">ATCC 700627</strain>
    </source>
</reference>
<keyword evidence="1" id="KW-1133">Transmembrane helix</keyword>
<accession>U2RRI3</accession>
<keyword evidence="1" id="KW-0812">Transmembrane</keyword>
<comment type="caution">
    <text evidence="2">The sequence shown here is derived from an EMBL/GenBank/DDBJ whole genome shotgun (WGS) entry which is preliminary data.</text>
</comment>
<organism evidence="2 3">
    <name type="scientific">Gemella bergeri ATCC 700627</name>
    <dbReference type="NCBI Taxonomy" id="1321820"/>
    <lineage>
        <taxon>Bacteria</taxon>
        <taxon>Bacillati</taxon>
        <taxon>Bacillota</taxon>
        <taxon>Bacilli</taxon>
        <taxon>Bacillales</taxon>
        <taxon>Gemellaceae</taxon>
        <taxon>Gemella</taxon>
    </lineage>
</organism>
<dbReference type="EMBL" id="AWVP01000102">
    <property type="protein sequence ID" value="ERK56153.1"/>
    <property type="molecule type" value="Genomic_DNA"/>
</dbReference>
<dbReference type="HOGENOM" id="CLU_1793718_0_0_9"/>
<gene>
    <name evidence="2" type="ORF">HMPREF1983_01471</name>
</gene>
<proteinExistence type="predicted"/>
<evidence type="ECO:0000256" key="1">
    <source>
        <dbReference type="SAM" id="Phobius"/>
    </source>
</evidence>
<dbReference type="AlphaFoldDB" id="U2RRI3"/>